<reference evidence="2" key="1">
    <citation type="journal article" date="2022" name="Mol. Ecol. Resour.">
        <title>The genomes of chicory, endive, great burdock and yacon provide insights into Asteraceae palaeo-polyploidization history and plant inulin production.</title>
        <authorList>
            <person name="Fan W."/>
            <person name="Wang S."/>
            <person name="Wang H."/>
            <person name="Wang A."/>
            <person name="Jiang F."/>
            <person name="Liu H."/>
            <person name="Zhao H."/>
            <person name="Xu D."/>
            <person name="Zhang Y."/>
        </authorList>
    </citation>
    <scope>NUCLEOTIDE SEQUENCE [LARGE SCALE GENOMIC DNA]</scope>
    <source>
        <strain evidence="2">cv. Punajuju</strain>
    </source>
</reference>
<proteinExistence type="predicted"/>
<dbReference type="Proteomes" id="UP001055811">
    <property type="component" value="Linkage Group LG07"/>
</dbReference>
<evidence type="ECO:0000313" key="2">
    <source>
        <dbReference type="Proteomes" id="UP001055811"/>
    </source>
</evidence>
<gene>
    <name evidence="1" type="ORF">L2E82_39156</name>
</gene>
<dbReference type="EMBL" id="CM042015">
    <property type="protein sequence ID" value="KAI3709394.1"/>
    <property type="molecule type" value="Genomic_DNA"/>
</dbReference>
<sequence>MLSGRFLTALICEYLDWAQLSHTLKVYLPECNLFLLNQVSLGTAVSNLLPAQIAPPELLDTGANQAINQVNIFGTFVRHFVNLPVPTNNITARMVLTTFDSAVNHATSSPCGPVHINCPFRQWMNPDVILQLEWEISFLIHSENSLSEPYVAQMTSEALDFASTMFIGNTMSIRDADMYGSSQGECGYSYGKITKLPSGFPFSWVQGESHMELFVSMTGFMDYATHILGS</sequence>
<reference evidence="1 2" key="2">
    <citation type="journal article" date="2022" name="Mol. Ecol. Resour.">
        <title>The genomes of chicory, endive, great burdock and yacon provide insights into Asteraceae paleo-polyploidization history and plant inulin production.</title>
        <authorList>
            <person name="Fan W."/>
            <person name="Wang S."/>
            <person name="Wang H."/>
            <person name="Wang A."/>
            <person name="Jiang F."/>
            <person name="Liu H."/>
            <person name="Zhao H."/>
            <person name="Xu D."/>
            <person name="Zhang Y."/>
        </authorList>
    </citation>
    <scope>NUCLEOTIDE SEQUENCE [LARGE SCALE GENOMIC DNA]</scope>
    <source>
        <strain evidence="2">cv. Punajuju</strain>
        <tissue evidence="1">Leaves</tissue>
    </source>
</reference>
<keyword evidence="2" id="KW-1185">Reference proteome</keyword>
<organism evidence="1 2">
    <name type="scientific">Cichorium intybus</name>
    <name type="common">Chicory</name>
    <dbReference type="NCBI Taxonomy" id="13427"/>
    <lineage>
        <taxon>Eukaryota</taxon>
        <taxon>Viridiplantae</taxon>
        <taxon>Streptophyta</taxon>
        <taxon>Embryophyta</taxon>
        <taxon>Tracheophyta</taxon>
        <taxon>Spermatophyta</taxon>
        <taxon>Magnoliopsida</taxon>
        <taxon>eudicotyledons</taxon>
        <taxon>Gunneridae</taxon>
        <taxon>Pentapetalae</taxon>
        <taxon>asterids</taxon>
        <taxon>campanulids</taxon>
        <taxon>Asterales</taxon>
        <taxon>Asteraceae</taxon>
        <taxon>Cichorioideae</taxon>
        <taxon>Cichorieae</taxon>
        <taxon>Cichoriinae</taxon>
        <taxon>Cichorium</taxon>
    </lineage>
</organism>
<name>A0ACB9AGP6_CICIN</name>
<comment type="caution">
    <text evidence="1">The sequence shown here is derived from an EMBL/GenBank/DDBJ whole genome shotgun (WGS) entry which is preliminary data.</text>
</comment>
<protein>
    <submittedName>
        <fullName evidence="1">Uncharacterized protein</fullName>
    </submittedName>
</protein>
<accession>A0ACB9AGP6</accession>
<evidence type="ECO:0000313" key="1">
    <source>
        <dbReference type="EMBL" id="KAI3709394.1"/>
    </source>
</evidence>